<evidence type="ECO:0000313" key="2">
    <source>
        <dbReference type="Proteomes" id="UP000091857"/>
    </source>
</evidence>
<gene>
    <name evidence="1" type="ORF">MANES_10G041900v8</name>
</gene>
<accession>A0ACB7GXU7</accession>
<dbReference type="Proteomes" id="UP000091857">
    <property type="component" value="Chromosome 10"/>
</dbReference>
<name>A0ACB7GXU7_MANES</name>
<keyword evidence="2" id="KW-1185">Reference proteome</keyword>
<dbReference type="EMBL" id="CM004396">
    <property type="protein sequence ID" value="KAG8645212.1"/>
    <property type="molecule type" value="Genomic_DNA"/>
</dbReference>
<protein>
    <submittedName>
        <fullName evidence="1">Uncharacterized protein</fullName>
    </submittedName>
</protein>
<organism evidence="1 2">
    <name type="scientific">Manihot esculenta</name>
    <name type="common">Cassava</name>
    <name type="synonym">Jatropha manihot</name>
    <dbReference type="NCBI Taxonomy" id="3983"/>
    <lineage>
        <taxon>Eukaryota</taxon>
        <taxon>Viridiplantae</taxon>
        <taxon>Streptophyta</taxon>
        <taxon>Embryophyta</taxon>
        <taxon>Tracheophyta</taxon>
        <taxon>Spermatophyta</taxon>
        <taxon>Magnoliopsida</taxon>
        <taxon>eudicotyledons</taxon>
        <taxon>Gunneridae</taxon>
        <taxon>Pentapetalae</taxon>
        <taxon>rosids</taxon>
        <taxon>fabids</taxon>
        <taxon>Malpighiales</taxon>
        <taxon>Euphorbiaceae</taxon>
        <taxon>Crotonoideae</taxon>
        <taxon>Manihoteae</taxon>
        <taxon>Manihot</taxon>
    </lineage>
</organism>
<reference evidence="2" key="1">
    <citation type="journal article" date="2016" name="Nat. Biotechnol.">
        <title>Sequencing wild and cultivated cassava and related species reveals extensive interspecific hybridization and genetic diversity.</title>
        <authorList>
            <person name="Bredeson J.V."/>
            <person name="Lyons J.B."/>
            <person name="Prochnik S.E."/>
            <person name="Wu G.A."/>
            <person name="Ha C.M."/>
            <person name="Edsinger-Gonzales E."/>
            <person name="Grimwood J."/>
            <person name="Schmutz J."/>
            <person name="Rabbi I.Y."/>
            <person name="Egesi C."/>
            <person name="Nauluvula P."/>
            <person name="Lebot V."/>
            <person name="Ndunguru J."/>
            <person name="Mkamilo G."/>
            <person name="Bart R.S."/>
            <person name="Setter T.L."/>
            <person name="Gleadow R.M."/>
            <person name="Kulakow P."/>
            <person name="Ferguson M.E."/>
            <person name="Rounsley S."/>
            <person name="Rokhsar D.S."/>
        </authorList>
    </citation>
    <scope>NUCLEOTIDE SEQUENCE [LARGE SCALE GENOMIC DNA]</scope>
    <source>
        <strain evidence="2">cv. AM560-2</strain>
    </source>
</reference>
<evidence type="ECO:0000313" key="1">
    <source>
        <dbReference type="EMBL" id="KAG8645212.1"/>
    </source>
</evidence>
<comment type="caution">
    <text evidence="1">The sequence shown here is derived from an EMBL/GenBank/DDBJ whole genome shotgun (WGS) entry which is preliminary data.</text>
</comment>
<sequence length="1614" mass="174364">MGEHIDKDVSGSTVLESSKETVSDRVASGDSAETRVVEAVASDDQFQGQGVSKGSSAEGVVTEKGGSCNGADTVAGVMGSDIYVDGVCTRNSGGENLSEEATKSHGQSRELASEGDVKAVGGGCGDSNSKVDEDPSEEASNLGTESEVEKSSVFADSKEGELVEDGARVWEEKLGLEIEVGNSSGVAESKEEGELVENAASVREVDLRSDSETEVGTSSELAESKEEGEMVEGDTRVRGVNLATGCEIKCSGVAESKEEGVLVEGVARVREITGADGCCVADGITLHEIDAGNPQNVGIKSAVEDSSLLEGSSVGETKNVVEKEAVGAGKESLEGGLGKECVEKVEMHFVKDMISQEVRDSENEASNRGVENFEDSSAGLGSSVVEAQDIAAEKSELVEEVMDQAKETHDNEGAVLQNSEPEKVGALDVEEWNPGIRTAGAPSSTIKEGSCLKTHCIEEEAAVMADIGNLDPKVETVLEGTHGTDSVEGVVSSSEKDLVSIEKDAITNPTSKCLDGQTQVAVDGKMSSTDVEAWNPGIKTAGAPSSTIKEGSSLKAQHIEEEAAVTADIGNLDPKVETVLDGTHRTDPVEGVVSSSEKDLEKDAITNPTSKSLDGQTQVAVDGKISSNEEIACPNIEDLQSSQQPTQVVVGGEVAATENKVHKNSENERKLIIEESSDQMMPRDFALAQSTVDPEMGVDEQVTGSEQASMQKDPGKVETANAIVSTEIHSPKGLDLVSSHQSAPALVGDEVVEMNNKIDSDTNFEGQVVMHLDGMLSSSGNEQHVKTEVDSMEIDTHTASTNKDKVHSTANVSDPAEKDPEVKVKEHIDKSEACDSDQSNPNIGQLMDAQEQVTHFEQLGKEETEVVELNSEAGTVCGSRETDTLLINGPDTGLQGPPDGDQTLTVKEDLDASAGQDVSEIGSSAATETVVEEHDACLDQVGLQERQEMEAEGQDTDFEQPNTSEEKFAKQEAPNSGSTVIEYQACYQLPPDDEGEFTVSDLVWGKVRSHPWWPGQIFYPSDASEKAMKYHKKDCFLVAYFGDRTFAWNEASLLKPFRSHFSLVEKQSNSEAFQNAVDCALEEVSRRVEFGLACSCIPKETYDEIKFQIVENTGIREEASVRDGADKSLPADLFEPGKLMEYMKALAQCPAGGADRLELVIARSQLLAFYRLKGYSQLPEFQVCGGLLENAGTLEFADEVIEHTYPVYKDDGQISSDQEFSHALRSSYHKRKHNLKDTVYPRKKERSLSELMGDSWDCVDDEFGPDGKANNKLVSPSSGRKRKVYDSFPDDSATAEGRKTISLANVSTTASKPSFKIGECIRRVASQMTGSTSILKSNNMKQDGSSDRLIGDGSDALFQHSEDAEMSRTIVPTEYSSLDELLSQLHLAAQDPFKGYSFLTIIVSFFSDFRNSVIVEQHEKVGGKRKQASHSIGGLSETFEFEDMSDTYWTDRVIQNGSEEQPRKSRKRDNQLVLANQDKALNMSNSRKRYSDGNHDLSAEKPVGYIDENAPAELVMHFPVVDCVPAETSLNKMFRRFGPLKELETEVDKDTNRARVVFKKCSDAEAAYGSAPKFNIFGSILVNYQLNYTVSVPFKSQPMITLHGEEDATLFLEF</sequence>
<proteinExistence type="predicted"/>